<evidence type="ECO:0000313" key="1">
    <source>
        <dbReference type="EMBL" id="EEG51319.1"/>
    </source>
</evidence>
<keyword evidence="2" id="KW-1185">Reference proteome</keyword>
<dbReference type="Proteomes" id="UP000004756">
    <property type="component" value="Unassembled WGS sequence"/>
</dbReference>
<reference evidence="1 2" key="2">
    <citation type="submission" date="2009-02" db="EMBL/GenBank/DDBJ databases">
        <title>Draft genome sequence of Clostridium asparagiforme (DSM 15981).</title>
        <authorList>
            <person name="Sudarsanam P."/>
            <person name="Ley R."/>
            <person name="Guruge J."/>
            <person name="Turnbaugh P.J."/>
            <person name="Mahowald M."/>
            <person name="Liep D."/>
            <person name="Gordon J."/>
        </authorList>
    </citation>
    <scope>NUCLEOTIDE SEQUENCE [LARGE SCALE GENOMIC DNA]</scope>
    <source>
        <strain evidence="1 2">DSM 15981</strain>
    </source>
</reference>
<evidence type="ECO:0008006" key="3">
    <source>
        <dbReference type="Google" id="ProtNLM"/>
    </source>
</evidence>
<accession>C0DBE4</accession>
<gene>
    <name evidence="1" type="ORF">CLOSTASPAR_06599</name>
</gene>
<reference evidence="1 2" key="1">
    <citation type="submission" date="2009-01" db="EMBL/GenBank/DDBJ databases">
        <authorList>
            <person name="Fulton L."/>
            <person name="Clifton S."/>
            <person name="Fulton B."/>
            <person name="Xu J."/>
            <person name="Minx P."/>
            <person name="Pepin K.H."/>
            <person name="Johnson M."/>
            <person name="Bhonagiri V."/>
            <person name="Nash W.E."/>
            <person name="Mardis E.R."/>
            <person name="Wilson R.K."/>
        </authorList>
    </citation>
    <scope>NUCLEOTIDE SEQUENCE [LARGE SCALE GENOMIC DNA]</scope>
    <source>
        <strain evidence="1 2">DSM 15981</strain>
    </source>
</reference>
<dbReference type="RefSeq" id="WP_007719643.1">
    <property type="nucleotide sequence ID" value="NZ_CP102272.1"/>
</dbReference>
<dbReference type="Gene3D" id="3.40.50.1820">
    <property type="entry name" value="alpha/beta hydrolase"/>
    <property type="match status" value="1"/>
</dbReference>
<dbReference type="EMBL" id="ACCJ01000550">
    <property type="protein sequence ID" value="EEG51319.1"/>
    <property type="molecule type" value="Genomic_DNA"/>
</dbReference>
<evidence type="ECO:0000313" key="2">
    <source>
        <dbReference type="Proteomes" id="UP000004756"/>
    </source>
</evidence>
<dbReference type="SUPFAM" id="SSF53474">
    <property type="entry name" value="alpha/beta-Hydrolases"/>
    <property type="match status" value="1"/>
</dbReference>
<sequence length="48" mass="5453">MEKTMELYEGIPGSRLYLCRGGGHVHQWEQLPAYNEATLAFLREQAGT</sequence>
<organism evidence="1 2">
    <name type="scientific">[Clostridium] asparagiforme DSM 15981</name>
    <dbReference type="NCBI Taxonomy" id="518636"/>
    <lineage>
        <taxon>Bacteria</taxon>
        <taxon>Bacillati</taxon>
        <taxon>Bacillota</taxon>
        <taxon>Clostridia</taxon>
        <taxon>Lachnospirales</taxon>
        <taxon>Lachnospiraceae</taxon>
        <taxon>Enterocloster</taxon>
    </lineage>
</organism>
<comment type="caution">
    <text evidence="1">The sequence shown here is derived from an EMBL/GenBank/DDBJ whole genome shotgun (WGS) entry which is preliminary data.</text>
</comment>
<protein>
    <recommendedName>
        <fullName evidence="3">Alpha/beta hydrolase</fullName>
    </recommendedName>
</protein>
<dbReference type="InterPro" id="IPR029058">
    <property type="entry name" value="AB_hydrolase_fold"/>
</dbReference>
<dbReference type="HOGENOM" id="CLU_3151065_0_0_9"/>
<dbReference type="AlphaFoldDB" id="C0DBE4"/>
<proteinExistence type="predicted"/>
<name>C0DBE4_9FIRM</name>